<keyword evidence="2" id="KW-0808">Transferase</keyword>
<accession>A0A1G8QZ54</accession>
<dbReference type="Gene3D" id="3.40.630.30">
    <property type="match status" value="1"/>
</dbReference>
<dbReference type="Proteomes" id="UP000183255">
    <property type="component" value="Unassembled WGS sequence"/>
</dbReference>
<dbReference type="PANTHER" id="PTHR43792">
    <property type="entry name" value="GNAT FAMILY, PUTATIVE (AFU_ORTHOLOGUE AFUA_3G00765)-RELATED-RELATED"/>
    <property type="match status" value="1"/>
</dbReference>
<protein>
    <submittedName>
        <fullName evidence="2">Ribosomal-protein-alanine N-acetyltransferase</fullName>
    </submittedName>
</protein>
<name>A0A1G8QZ54_9CLOT</name>
<dbReference type="InterPro" id="IPR000182">
    <property type="entry name" value="GNAT_dom"/>
</dbReference>
<proteinExistence type="predicted"/>
<dbReference type="Pfam" id="PF13302">
    <property type="entry name" value="Acetyltransf_3"/>
    <property type="match status" value="1"/>
</dbReference>
<dbReference type="InterPro" id="IPR016181">
    <property type="entry name" value="Acyl_CoA_acyltransferase"/>
</dbReference>
<organism evidence="2 3">
    <name type="scientific">Proteiniclasticum ruminis</name>
    <dbReference type="NCBI Taxonomy" id="398199"/>
    <lineage>
        <taxon>Bacteria</taxon>
        <taxon>Bacillati</taxon>
        <taxon>Bacillota</taxon>
        <taxon>Clostridia</taxon>
        <taxon>Eubacteriales</taxon>
        <taxon>Clostridiaceae</taxon>
        <taxon>Proteiniclasticum</taxon>
    </lineage>
</organism>
<dbReference type="PANTHER" id="PTHR43792:SF16">
    <property type="entry name" value="N-ACETYLTRANSFERASE DOMAIN-CONTAINING PROTEIN"/>
    <property type="match status" value="1"/>
</dbReference>
<dbReference type="GO" id="GO:0016747">
    <property type="term" value="F:acyltransferase activity, transferring groups other than amino-acyl groups"/>
    <property type="evidence" value="ECO:0007669"/>
    <property type="project" value="InterPro"/>
</dbReference>
<dbReference type="EMBL" id="FNDZ01000007">
    <property type="protein sequence ID" value="SDJ09605.1"/>
    <property type="molecule type" value="Genomic_DNA"/>
</dbReference>
<sequence length="172" mass="19997">MDGILFETERLYFRALQKEDLDEIMEIWGDEEVMAWSGGAGTREQEERSLSFYQTMQKERGFSPYLVFLKDTDEAVGVCGFNPPVESFDAELLYHFKKRHWGKGYATESVLGVTQYAKDVLHFRSIISSADPKNKASQKVLEKAGYRYIGMKWYEDLSKEEPTYVWESDKTV</sequence>
<dbReference type="SUPFAM" id="SSF55729">
    <property type="entry name" value="Acyl-CoA N-acyltransferases (Nat)"/>
    <property type="match status" value="1"/>
</dbReference>
<evidence type="ECO:0000313" key="2">
    <source>
        <dbReference type="EMBL" id="SDJ09605.1"/>
    </source>
</evidence>
<reference evidence="2 3" key="1">
    <citation type="submission" date="2016-10" db="EMBL/GenBank/DDBJ databases">
        <authorList>
            <person name="de Groot N.N."/>
        </authorList>
    </citation>
    <scope>NUCLEOTIDE SEQUENCE [LARGE SCALE GENOMIC DNA]</scope>
    <source>
        <strain evidence="2 3">CGMCC 1.5058</strain>
    </source>
</reference>
<evidence type="ECO:0000313" key="3">
    <source>
        <dbReference type="Proteomes" id="UP000183255"/>
    </source>
</evidence>
<dbReference type="RefSeq" id="WP_051651669.1">
    <property type="nucleotide sequence ID" value="NZ_FNDZ01000007.1"/>
</dbReference>
<dbReference type="PROSITE" id="PS51186">
    <property type="entry name" value="GNAT"/>
    <property type="match status" value="1"/>
</dbReference>
<feature type="domain" description="N-acetyltransferase" evidence="1">
    <location>
        <begin position="11"/>
        <end position="171"/>
    </location>
</feature>
<evidence type="ECO:0000259" key="1">
    <source>
        <dbReference type="PROSITE" id="PS51186"/>
    </source>
</evidence>
<dbReference type="AlphaFoldDB" id="A0A1G8QZ54"/>
<dbReference type="InterPro" id="IPR051531">
    <property type="entry name" value="N-acetyltransferase"/>
</dbReference>
<gene>
    <name evidence="2" type="ORF">SAMN05421804_107102</name>
</gene>